<dbReference type="GeneID" id="109475731"/>
<dbReference type="Proteomes" id="UP000515135">
    <property type="component" value="Unplaced"/>
</dbReference>
<dbReference type="RefSeq" id="XP_019632053.1">
    <property type="nucleotide sequence ID" value="XM_019776494.1"/>
</dbReference>
<dbReference type="GO" id="GO:0030246">
    <property type="term" value="F:carbohydrate binding"/>
    <property type="evidence" value="ECO:0007669"/>
    <property type="project" value="UniProtKB-KW"/>
</dbReference>
<organism evidence="2 3">
    <name type="scientific">Branchiostoma belcheri</name>
    <name type="common">Amphioxus</name>
    <dbReference type="NCBI Taxonomy" id="7741"/>
    <lineage>
        <taxon>Eukaryota</taxon>
        <taxon>Metazoa</taxon>
        <taxon>Chordata</taxon>
        <taxon>Cephalochordata</taxon>
        <taxon>Leptocardii</taxon>
        <taxon>Amphioxiformes</taxon>
        <taxon>Branchiostomatidae</taxon>
        <taxon>Branchiostoma</taxon>
    </lineage>
</organism>
<dbReference type="OrthoDB" id="6086925at2759"/>
<evidence type="ECO:0000313" key="3">
    <source>
        <dbReference type="RefSeq" id="XP_019632053.1"/>
    </source>
</evidence>
<protein>
    <submittedName>
        <fullName evidence="3">Short-chain collagen C4-like</fullName>
    </submittedName>
</protein>
<dbReference type="InterPro" id="IPR051077">
    <property type="entry name" value="Ca-dependent_lectin"/>
</dbReference>
<reference evidence="3" key="1">
    <citation type="submission" date="2025-08" db="UniProtKB">
        <authorList>
            <consortium name="RefSeq"/>
        </authorList>
    </citation>
    <scope>IDENTIFICATION</scope>
    <source>
        <tissue evidence="3">Gonad</tissue>
    </source>
</reference>
<evidence type="ECO:0000313" key="2">
    <source>
        <dbReference type="Proteomes" id="UP000515135"/>
    </source>
</evidence>
<dbReference type="GO" id="GO:0005615">
    <property type="term" value="C:extracellular space"/>
    <property type="evidence" value="ECO:0007669"/>
    <property type="project" value="TreeGrafter"/>
</dbReference>
<keyword evidence="1" id="KW-0430">Lectin</keyword>
<sequence length="317" mass="34969">MATTLVPGASLRNKNFLEAIQQAGSPTMYPLPAEPARFVAGKSLSNTPVDELNRRIRELCGTDPRILLTMAKMEEDDRKSWVRLAHFMILLANEQHQEVGRLVGWATTWPKLTTAVVVGVAAVLSLTLFHGQTGGAVYVRWGRKTCPDSLGTEMVYSGVAGGTWYDQSGGGTNYQCLPTDPQWGRYLDGVEEYKAYMYGAEYQLNTNVPLGSTSLHDNDVPCAVCYVPTRGSKLMIPARNTCYSGWTREYHGYLMAEHHSHPGSKEFVCVDEQPEVMPGGQANRDGALFYPVEARCGSLPCPNYEEGRELTCVVCTK</sequence>
<evidence type="ECO:0000256" key="1">
    <source>
        <dbReference type="ARBA" id="ARBA00022734"/>
    </source>
</evidence>
<proteinExistence type="predicted"/>
<dbReference type="KEGG" id="bbel:109475731"/>
<dbReference type="PANTHER" id="PTHR24024:SF18">
    <property type="entry name" value="SHORT-CHAIN COLLAGEN C4-LIKE"/>
    <property type="match status" value="1"/>
</dbReference>
<name>A0A6P4Z5Z9_BRABE</name>
<keyword evidence="2" id="KW-1185">Reference proteome</keyword>
<dbReference type="AlphaFoldDB" id="A0A6P4Z5Z9"/>
<dbReference type="PANTHER" id="PTHR24024">
    <property type="entry name" value="PULMONARY SURFACTANT-ASSOCIATED PROTEIN A"/>
    <property type="match status" value="1"/>
</dbReference>
<accession>A0A6P4Z5Z9</accession>
<gene>
    <name evidence="3" type="primary">LOC109475731</name>
</gene>